<dbReference type="EMBL" id="LT963402">
    <property type="protein sequence ID" value="SOS24680.1"/>
    <property type="molecule type" value="Genomic_DNA"/>
</dbReference>
<accession>A0ABY1TZX9</accession>
<proteinExistence type="predicted"/>
<evidence type="ECO:0000313" key="2">
    <source>
        <dbReference type="EMBL" id="SOS24680.1"/>
    </source>
</evidence>
<protein>
    <submittedName>
        <fullName evidence="2">TetR family transcriptional regulator</fullName>
    </submittedName>
</protein>
<dbReference type="Pfam" id="PF14246">
    <property type="entry name" value="TetR_C_7"/>
    <property type="match status" value="1"/>
</dbReference>
<dbReference type="RefSeq" id="WP_231993887.1">
    <property type="nucleotide sequence ID" value="NZ_LIIJ01000141.1"/>
</dbReference>
<dbReference type="InterPro" id="IPR039536">
    <property type="entry name" value="TetR_C_Proteobacteria"/>
</dbReference>
<feature type="domain" description="Transcriptional regulator TetR C-terminal Proteobacteria type" evidence="1">
    <location>
        <begin position="36"/>
        <end position="82"/>
    </location>
</feature>
<sequence>MRYTNKETLFEAVVRRHIATLLVPAEATPALPLECRLRHLGQGILEHALQADTIAMMRLMIAASNRNPLLADEVNRIGWEGGLIRERSAILAGPDQPTDPDALARQFID</sequence>
<dbReference type="Proteomes" id="UP000239665">
    <property type="component" value="Chromosome 1"/>
</dbReference>
<organism evidence="2 3">
    <name type="scientific">Pseudomonas syringae pv. avii</name>
    <dbReference type="NCBI Taxonomy" id="663959"/>
    <lineage>
        <taxon>Bacteria</taxon>
        <taxon>Pseudomonadati</taxon>
        <taxon>Pseudomonadota</taxon>
        <taxon>Gammaproteobacteria</taxon>
        <taxon>Pseudomonadales</taxon>
        <taxon>Pseudomonadaceae</taxon>
        <taxon>Pseudomonas</taxon>
        <taxon>Pseudomonas syringae</taxon>
    </lineage>
</organism>
<gene>
    <name evidence="2" type="ORF">CFBP3846_00239</name>
</gene>
<name>A0ABY1TZX9_PSESX</name>
<keyword evidence="3" id="KW-1185">Reference proteome</keyword>
<reference evidence="2 3" key="1">
    <citation type="submission" date="2017-11" db="EMBL/GenBank/DDBJ databases">
        <authorList>
            <person name="Blom J."/>
        </authorList>
    </citation>
    <scope>NUCLEOTIDE SEQUENCE [LARGE SCALE GENOMIC DNA]</scope>
    <source>
        <strain evidence="2 3">CFBP3846</strain>
    </source>
</reference>
<evidence type="ECO:0000259" key="1">
    <source>
        <dbReference type="Pfam" id="PF14246"/>
    </source>
</evidence>
<evidence type="ECO:0000313" key="3">
    <source>
        <dbReference type="Proteomes" id="UP000239665"/>
    </source>
</evidence>
<dbReference type="Gene3D" id="1.10.357.10">
    <property type="entry name" value="Tetracycline Repressor, domain 2"/>
    <property type="match status" value="1"/>
</dbReference>